<gene>
    <name evidence="1" type="ORF">I553_10361</name>
</gene>
<protein>
    <submittedName>
        <fullName evidence="1">Uncharacterized protein</fullName>
    </submittedName>
</protein>
<sequence>MAKKLAADETCCSVGLIISERASLSPRQLCSNLIRPTCLGFLVIR</sequence>
<dbReference type="AlphaFoldDB" id="X7ZKH8"/>
<proteinExistence type="predicted"/>
<evidence type="ECO:0000313" key="1">
    <source>
        <dbReference type="EMBL" id="EUA19203.1"/>
    </source>
</evidence>
<name>X7ZKH8_MYCXE</name>
<reference evidence="1" key="1">
    <citation type="submission" date="2014-01" db="EMBL/GenBank/DDBJ databases">
        <authorList>
            <person name="Brown-Elliot B."/>
            <person name="Wallace R."/>
            <person name="Lenaerts A."/>
            <person name="Ordway D."/>
            <person name="DeGroote M.A."/>
            <person name="Parker T."/>
            <person name="Sizemore C."/>
            <person name="Tallon L.J."/>
            <person name="Sadzewicz L.K."/>
            <person name="Sengamalay N."/>
            <person name="Fraser C.M."/>
            <person name="Hine E."/>
            <person name="Shefchek K.A."/>
            <person name="Das S.P."/>
            <person name="Tettelin H."/>
        </authorList>
    </citation>
    <scope>NUCLEOTIDE SEQUENCE [LARGE SCALE GENOMIC DNA]</scope>
    <source>
        <strain evidence="1">4042</strain>
    </source>
</reference>
<dbReference type="EMBL" id="JAOB01000073">
    <property type="protein sequence ID" value="EUA19203.1"/>
    <property type="molecule type" value="Genomic_DNA"/>
</dbReference>
<accession>X7ZKH8</accession>
<comment type="caution">
    <text evidence="1">The sequence shown here is derived from an EMBL/GenBank/DDBJ whole genome shotgun (WGS) entry which is preliminary data.</text>
</comment>
<organism evidence="1">
    <name type="scientific">Mycobacterium xenopi 4042</name>
    <dbReference type="NCBI Taxonomy" id="1299334"/>
    <lineage>
        <taxon>Bacteria</taxon>
        <taxon>Bacillati</taxon>
        <taxon>Actinomycetota</taxon>
        <taxon>Actinomycetes</taxon>
        <taxon>Mycobacteriales</taxon>
        <taxon>Mycobacteriaceae</taxon>
        <taxon>Mycobacterium</taxon>
    </lineage>
</organism>